<dbReference type="Pfam" id="PF05347">
    <property type="entry name" value="Complex1_LYR"/>
    <property type="match status" value="1"/>
</dbReference>
<sequence>MSVVGRDKVLPLYRQLLFLSQHISDVKKRPEAVALVRDAFREHRLETDEERIQQLLAQAESRLSFLKMVTPREYHRLGGQQSTYYVYQNGKRLDDGSARTQDRARHSNWTGSNMDPDSVAKHQHLLNRAGFQDNSHAKGFF</sequence>
<feature type="domain" description="Complex 1 LYR protein" evidence="2">
    <location>
        <begin position="8"/>
        <end position="63"/>
    </location>
</feature>
<proteinExistence type="predicted"/>
<dbReference type="InterPro" id="IPR008011">
    <property type="entry name" value="Complex1_LYR_dom"/>
</dbReference>
<protein>
    <recommendedName>
        <fullName evidence="2">Complex 1 LYR protein domain-containing protein</fullName>
    </recommendedName>
</protein>
<evidence type="ECO:0000259" key="2">
    <source>
        <dbReference type="Pfam" id="PF05347"/>
    </source>
</evidence>
<dbReference type="EMBL" id="HBHJ01015706">
    <property type="protein sequence ID" value="CAD9687502.1"/>
    <property type="molecule type" value="Transcribed_RNA"/>
</dbReference>
<reference evidence="3" key="1">
    <citation type="submission" date="2021-01" db="EMBL/GenBank/DDBJ databases">
        <authorList>
            <person name="Corre E."/>
            <person name="Pelletier E."/>
            <person name="Niang G."/>
            <person name="Scheremetjew M."/>
            <person name="Finn R."/>
            <person name="Kale V."/>
            <person name="Holt S."/>
            <person name="Cochrane G."/>
            <person name="Meng A."/>
            <person name="Brown T."/>
            <person name="Cohen L."/>
        </authorList>
    </citation>
    <scope>NUCLEOTIDE SEQUENCE</scope>
    <source>
        <strain evidence="3">CCMP1243</strain>
    </source>
</reference>
<feature type="compositionally biased region" description="Basic and acidic residues" evidence="1">
    <location>
        <begin position="94"/>
        <end position="105"/>
    </location>
</feature>
<organism evidence="3">
    <name type="scientific">Rhizochromulina marina</name>
    <dbReference type="NCBI Taxonomy" id="1034831"/>
    <lineage>
        <taxon>Eukaryota</taxon>
        <taxon>Sar</taxon>
        <taxon>Stramenopiles</taxon>
        <taxon>Ochrophyta</taxon>
        <taxon>Dictyochophyceae</taxon>
        <taxon>Rhizochromulinales</taxon>
        <taxon>Rhizochromulina</taxon>
    </lineage>
</organism>
<dbReference type="AlphaFoldDB" id="A0A7S2S2D5"/>
<feature type="region of interest" description="Disordered" evidence="1">
    <location>
        <begin position="94"/>
        <end position="116"/>
    </location>
</feature>
<evidence type="ECO:0000313" key="3">
    <source>
        <dbReference type="EMBL" id="CAD9687502.1"/>
    </source>
</evidence>
<accession>A0A7S2S2D5</accession>
<name>A0A7S2S2D5_9STRA</name>
<dbReference type="CDD" id="cd20251">
    <property type="entry name" value="Complex1_LYR_SF"/>
    <property type="match status" value="1"/>
</dbReference>
<gene>
    <name evidence="3" type="ORF">RMAR1173_LOCUS10439</name>
</gene>
<evidence type="ECO:0000256" key="1">
    <source>
        <dbReference type="SAM" id="MobiDB-lite"/>
    </source>
</evidence>